<evidence type="ECO:0000256" key="1">
    <source>
        <dbReference type="SAM" id="Coils"/>
    </source>
</evidence>
<evidence type="ECO:0000256" key="2">
    <source>
        <dbReference type="SAM" id="SignalP"/>
    </source>
</evidence>
<name>A0A5B9PEU1_9BACT</name>
<gene>
    <name evidence="3" type="ORF">MFFC18_13570</name>
</gene>
<feature type="coiled-coil region" evidence="1">
    <location>
        <begin position="161"/>
        <end position="199"/>
    </location>
</feature>
<proteinExistence type="predicted"/>
<feature type="signal peptide" evidence="2">
    <location>
        <begin position="1"/>
        <end position="19"/>
    </location>
</feature>
<keyword evidence="1" id="KW-0175">Coiled coil</keyword>
<keyword evidence="4" id="KW-1185">Reference proteome</keyword>
<protein>
    <submittedName>
        <fullName evidence="3">Uncharacterized protein</fullName>
    </submittedName>
</protein>
<dbReference type="KEGG" id="mff:MFFC18_13570"/>
<evidence type="ECO:0000313" key="4">
    <source>
        <dbReference type="Proteomes" id="UP000322214"/>
    </source>
</evidence>
<accession>A0A5B9PEU1</accession>
<dbReference type="Proteomes" id="UP000322214">
    <property type="component" value="Chromosome"/>
</dbReference>
<sequence length="214" mass="24453" precursor="true">MRLYILAVLLTLCCGTIHAQESAVPDVFQDADTMSWLNRTVGSIDIAEEESKTESDLLLTESQRLEIGEIYASHQEMMAFGETVPPEKRQDKKFVNEIFSFYMSELKSLESNLNQKVLLPDQVSRLSRKLFLRNLERHEGDVVKVISDIYSDKIKLDEKRKDKLAEVVEASKKEVAEAKKKFKAELKRILEKNDKATRELLTGQEKAILGMSAE</sequence>
<reference evidence="3 4" key="1">
    <citation type="submission" date="2019-08" db="EMBL/GenBank/DDBJ databases">
        <title>Deep-cultivation of Planctomycetes and their phenomic and genomic characterization uncovers novel biology.</title>
        <authorList>
            <person name="Wiegand S."/>
            <person name="Jogler M."/>
            <person name="Boedeker C."/>
            <person name="Pinto D."/>
            <person name="Vollmers J."/>
            <person name="Rivas-Marin E."/>
            <person name="Kohn T."/>
            <person name="Peeters S.H."/>
            <person name="Heuer A."/>
            <person name="Rast P."/>
            <person name="Oberbeckmann S."/>
            <person name="Bunk B."/>
            <person name="Jeske O."/>
            <person name="Meyerdierks A."/>
            <person name="Storesund J.E."/>
            <person name="Kallscheuer N."/>
            <person name="Luecker S."/>
            <person name="Lage O.M."/>
            <person name="Pohl T."/>
            <person name="Merkel B.J."/>
            <person name="Hornburger P."/>
            <person name="Mueller R.-W."/>
            <person name="Bruemmer F."/>
            <person name="Labrenz M."/>
            <person name="Spormann A.M."/>
            <person name="Op den Camp H."/>
            <person name="Overmann J."/>
            <person name="Amann R."/>
            <person name="Jetten M.S.M."/>
            <person name="Mascher T."/>
            <person name="Medema M.H."/>
            <person name="Devos D.P."/>
            <person name="Kaster A.-K."/>
            <person name="Ovreas L."/>
            <person name="Rohde M."/>
            <person name="Galperin M.Y."/>
            <person name="Jogler C."/>
        </authorList>
    </citation>
    <scope>NUCLEOTIDE SEQUENCE [LARGE SCALE GENOMIC DNA]</scope>
    <source>
        <strain evidence="3 4">FC18</strain>
    </source>
</reference>
<dbReference type="AlphaFoldDB" id="A0A5B9PEU1"/>
<keyword evidence="2" id="KW-0732">Signal</keyword>
<feature type="chain" id="PRO_5022786272" evidence="2">
    <location>
        <begin position="20"/>
        <end position="214"/>
    </location>
</feature>
<organism evidence="3 4">
    <name type="scientific">Mariniblastus fucicola</name>
    <dbReference type="NCBI Taxonomy" id="980251"/>
    <lineage>
        <taxon>Bacteria</taxon>
        <taxon>Pseudomonadati</taxon>
        <taxon>Planctomycetota</taxon>
        <taxon>Planctomycetia</taxon>
        <taxon>Pirellulales</taxon>
        <taxon>Pirellulaceae</taxon>
        <taxon>Mariniblastus</taxon>
    </lineage>
</organism>
<dbReference type="EMBL" id="CP042912">
    <property type="protein sequence ID" value="QEG21501.1"/>
    <property type="molecule type" value="Genomic_DNA"/>
</dbReference>
<evidence type="ECO:0000313" key="3">
    <source>
        <dbReference type="EMBL" id="QEG21501.1"/>
    </source>
</evidence>
<dbReference type="RefSeq" id="WP_148618684.1">
    <property type="nucleotide sequence ID" value="NZ_CP042912.1"/>
</dbReference>